<dbReference type="InterPro" id="IPR006068">
    <property type="entry name" value="ATPase_P-typ_cation-transptr_C"/>
</dbReference>
<dbReference type="SUPFAM" id="SSF81665">
    <property type="entry name" value="Calcium ATPase, transmembrane domain M"/>
    <property type="match status" value="1"/>
</dbReference>
<evidence type="ECO:0000256" key="9">
    <source>
        <dbReference type="ARBA" id="ARBA00022967"/>
    </source>
</evidence>
<dbReference type="Proteomes" id="UP000463961">
    <property type="component" value="Chromosome"/>
</dbReference>
<dbReference type="SUPFAM" id="SSF56784">
    <property type="entry name" value="HAD-like"/>
    <property type="match status" value="1"/>
</dbReference>
<feature type="domain" description="P-type ATPase A" evidence="15">
    <location>
        <begin position="97"/>
        <end position="198"/>
    </location>
</feature>
<evidence type="ECO:0000313" key="18">
    <source>
        <dbReference type="EMBL" id="BBU69297.1"/>
    </source>
</evidence>
<accession>A0A679I9H0</accession>
<dbReference type="InterPro" id="IPR023214">
    <property type="entry name" value="HAD_sf"/>
</dbReference>
<dbReference type="SFLD" id="SFLDS00003">
    <property type="entry name" value="Haloacid_Dehalogenase"/>
    <property type="match status" value="1"/>
</dbReference>
<keyword evidence="13" id="KW-0472">Membrane</keyword>
<feature type="domain" description="Cation-transporting P-type ATPase N-terminal" evidence="17">
    <location>
        <begin position="6"/>
        <end position="56"/>
    </location>
</feature>
<evidence type="ECO:0000256" key="5">
    <source>
        <dbReference type="ARBA" id="ARBA00022723"/>
    </source>
</evidence>
<dbReference type="Pfam" id="PF00122">
    <property type="entry name" value="E1-E2_ATPase"/>
    <property type="match status" value="1"/>
</dbReference>
<keyword evidence="5" id="KW-0479">Metal-binding</keyword>
<evidence type="ECO:0000256" key="6">
    <source>
        <dbReference type="ARBA" id="ARBA00022741"/>
    </source>
</evidence>
<dbReference type="InterPro" id="IPR004014">
    <property type="entry name" value="ATPase_P-typ_cation-transptr_N"/>
</dbReference>
<dbReference type="Gene3D" id="3.40.1110.10">
    <property type="entry name" value="Calcium-transporting ATPase, cytoplasmic domain N"/>
    <property type="match status" value="1"/>
</dbReference>
<dbReference type="InterPro" id="IPR023298">
    <property type="entry name" value="ATPase_P-typ_TM_dom_sf"/>
</dbReference>
<dbReference type="GO" id="GO:0016887">
    <property type="term" value="F:ATP hydrolysis activity"/>
    <property type="evidence" value="ECO:0007669"/>
    <property type="project" value="InterPro"/>
</dbReference>
<keyword evidence="19" id="KW-1185">Reference proteome</keyword>
<evidence type="ECO:0000256" key="7">
    <source>
        <dbReference type="ARBA" id="ARBA00022796"/>
    </source>
</evidence>
<dbReference type="Gene3D" id="2.70.150.10">
    <property type="entry name" value="Calcium-transporting ATPase, cytoplasmic transduction domain A"/>
    <property type="match status" value="1"/>
</dbReference>
<keyword evidence="7" id="KW-0187">Copper transport</keyword>
<keyword evidence="10" id="KW-1133">Transmembrane helix</keyword>
<keyword evidence="3" id="KW-0813">Transport</keyword>
<feature type="domain" description="Cation-transporting P-type ATPase C-terminal" evidence="16">
    <location>
        <begin position="631"/>
        <end position="792"/>
    </location>
</feature>
<protein>
    <recommendedName>
        <fullName evidence="2">P-type Cu(+) transporter</fullName>
        <ecNumber evidence="2">7.2.2.8</ecNumber>
    </recommendedName>
</protein>
<dbReference type="SFLD" id="SFLDF00027">
    <property type="entry name" value="p-type_atpase"/>
    <property type="match status" value="1"/>
</dbReference>
<keyword evidence="9" id="KW-1278">Translocase</keyword>
<evidence type="ECO:0000256" key="4">
    <source>
        <dbReference type="ARBA" id="ARBA00022692"/>
    </source>
</evidence>
<dbReference type="InterPro" id="IPR018303">
    <property type="entry name" value="ATPase_P-typ_P_site"/>
</dbReference>
<keyword evidence="8" id="KW-0067">ATP-binding</keyword>
<evidence type="ECO:0000256" key="12">
    <source>
        <dbReference type="ARBA" id="ARBA00023065"/>
    </source>
</evidence>
<dbReference type="PRINTS" id="PR00119">
    <property type="entry name" value="CATATPASE"/>
</dbReference>
<evidence type="ECO:0000256" key="10">
    <source>
        <dbReference type="ARBA" id="ARBA00022989"/>
    </source>
</evidence>
<comment type="catalytic activity">
    <reaction evidence="14">
        <text>Cu(+)(in) + ATP + H2O = Cu(+)(out) + ADP + phosphate + H(+)</text>
        <dbReference type="Rhea" id="RHEA:25792"/>
        <dbReference type="ChEBI" id="CHEBI:15377"/>
        <dbReference type="ChEBI" id="CHEBI:15378"/>
        <dbReference type="ChEBI" id="CHEBI:30616"/>
        <dbReference type="ChEBI" id="CHEBI:43474"/>
        <dbReference type="ChEBI" id="CHEBI:49552"/>
        <dbReference type="ChEBI" id="CHEBI:456216"/>
        <dbReference type="EC" id="7.2.2.8"/>
    </reaction>
</comment>
<keyword evidence="11" id="KW-0186">Copper</keyword>
<evidence type="ECO:0000313" key="19">
    <source>
        <dbReference type="Proteomes" id="UP000463961"/>
    </source>
</evidence>
<name>A0A679I9H0_9RHOO</name>
<keyword evidence="4" id="KW-0812">Transmembrane</keyword>
<evidence type="ECO:0000259" key="16">
    <source>
        <dbReference type="Pfam" id="PF00689"/>
    </source>
</evidence>
<dbReference type="GO" id="GO:0140581">
    <property type="term" value="F:P-type monovalent copper transporter activity"/>
    <property type="evidence" value="ECO:0007669"/>
    <property type="project" value="UniProtKB-EC"/>
</dbReference>
<dbReference type="EMBL" id="AP022345">
    <property type="protein sequence ID" value="BBU69297.1"/>
    <property type="molecule type" value="Genomic_DNA"/>
</dbReference>
<dbReference type="Gene3D" id="1.20.1110.10">
    <property type="entry name" value="Calcium-transporting ATPase, transmembrane domain"/>
    <property type="match status" value="1"/>
</dbReference>
<evidence type="ECO:0000256" key="3">
    <source>
        <dbReference type="ARBA" id="ARBA00022448"/>
    </source>
</evidence>
<evidence type="ECO:0000256" key="13">
    <source>
        <dbReference type="ARBA" id="ARBA00023136"/>
    </source>
</evidence>
<evidence type="ECO:0000256" key="11">
    <source>
        <dbReference type="ARBA" id="ARBA00023008"/>
    </source>
</evidence>
<dbReference type="GO" id="GO:0016020">
    <property type="term" value="C:membrane"/>
    <property type="evidence" value="ECO:0007669"/>
    <property type="project" value="InterPro"/>
</dbReference>
<dbReference type="FunFam" id="3.40.50.1000:FF:000144">
    <property type="entry name" value="copper-transporting ATPase 1 isoform X2"/>
    <property type="match status" value="1"/>
</dbReference>
<dbReference type="Pfam" id="PF00690">
    <property type="entry name" value="Cation_ATPase_N"/>
    <property type="match status" value="1"/>
</dbReference>
<dbReference type="SFLD" id="SFLDG00002">
    <property type="entry name" value="C1.7:_P-type_atpase_like"/>
    <property type="match status" value="1"/>
</dbReference>
<dbReference type="SUPFAM" id="SSF81653">
    <property type="entry name" value="Calcium ATPase, transduction domain A"/>
    <property type="match status" value="1"/>
</dbReference>
<dbReference type="SUPFAM" id="SSF81660">
    <property type="entry name" value="Metal cation-transporting ATPase, ATP-binding domain N"/>
    <property type="match status" value="1"/>
</dbReference>
<keyword evidence="6" id="KW-0547">Nucleotide-binding</keyword>
<dbReference type="Pfam" id="PF00689">
    <property type="entry name" value="Cation_ATPase_C"/>
    <property type="match status" value="1"/>
</dbReference>
<dbReference type="GO" id="GO:0012505">
    <property type="term" value="C:endomembrane system"/>
    <property type="evidence" value="ECO:0007669"/>
    <property type="project" value="UniProtKB-SubCell"/>
</dbReference>
<sequence>MNDQKPQGLTTDAAVNQLRIDGPNQLGAAQTRTWLGILLEVVREPMFGLLLAAGTLYFVMGDAHEGLMLMGFVLIIMTVTIVQERRTERVLETLRDLASPRALVVRDGREQRIAGTEVVRGDLLILSEGDRVAADAEVLQAHELAIDESLLTGESGWVPKLEVGISVYAGTLVVRGQGLARVTVTGAASRFGQIGESLATISLEPSPLRRQIEQLTIRLAWIGAGLSVLLAVAYAWRSGSWLDGVLSGITLAMALLPQEFPVILIIFFALGARRIARQGMLTRRLNALETLGKTTVLCVDKTGTLTENQMRLAALYADGRTWFLDSTDKPSLPEAFHPLVEYAVLSCEQAPHDPMELAILRLATSDPQVAQHIHSDWALVREYELSPELMAMTHLWRRGDSAHDVVAAKGAPEAIAALCHLSPQALDQLNIAAEQLAAQGMRVLGVARARHPVSQPWPEIQHDFDYEWVGLLGLVDPVRASVPAAIAECRQAGIRVVMITGDHPVTAQAIARQVGIAADDVYARVTPQQKLAIVQQFKSDGAVVAMTGDGVNDAPALKAAHIGIAMGQRGTDVAREAASLVLMHDDFSAIVAAIRSGRLITRNLQQALRYTITVHVPIILLSMLPVLLGLPLLLLPVHIAFMELVFNPTCSLVFEAEPATKDLMREPPVPISESLISLRGLLRALLTGVLIGVGLMLFDVWLVSDEASVGQVRAAVFTAMVSANLGAVLLYRREWLLTRFSVVGWWTLLLALVSLLLVVCVPSVATLFAFEALSVQRWAAIVVSALMLVVAYRIIRPNL</sequence>
<keyword evidence="12" id="KW-0406">Ion transport</keyword>
<dbReference type="OrthoDB" id="9814270at2"/>
<dbReference type="PROSITE" id="PS00154">
    <property type="entry name" value="ATPASE_E1_E2"/>
    <property type="match status" value="1"/>
</dbReference>
<dbReference type="AlphaFoldDB" id="A0A679I9H0"/>
<evidence type="ECO:0000259" key="17">
    <source>
        <dbReference type="Pfam" id="PF00690"/>
    </source>
</evidence>
<dbReference type="InterPro" id="IPR036412">
    <property type="entry name" value="HAD-like_sf"/>
</dbReference>
<comment type="subcellular location">
    <subcellularLocation>
        <location evidence="1">Endomembrane system</location>
        <topology evidence="1">Multi-pass membrane protein</topology>
    </subcellularLocation>
</comment>
<dbReference type="Pfam" id="PF00702">
    <property type="entry name" value="Hydrolase"/>
    <property type="match status" value="1"/>
</dbReference>
<dbReference type="RefSeq" id="WP_162071282.1">
    <property type="nucleotide sequence ID" value="NZ_AP019011.1"/>
</dbReference>
<dbReference type="NCBIfam" id="TIGR01494">
    <property type="entry name" value="ATPase_P-type"/>
    <property type="match status" value="2"/>
</dbReference>
<reference evidence="19" key="1">
    <citation type="submission" date="2020-01" db="EMBL/GenBank/DDBJ databases">
        <title>Phosphoaccumulans saitamaens gen. nov., sp. nov., a polyphosphate accumulating bacterium isolated from surface river water.</title>
        <authorList>
            <person name="Watanabe K."/>
            <person name="Suda W."/>
        </authorList>
    </citation>
    <scope>NUCLEOTIDE SEQUENCE [LARGE SCALE GENOMIC DNA]</scope>
    <source>
        <strain evidence="19">ICHIAU1</strain>
    </source>
</reference>
<evidence type="ECO:0000259" key="15">
    <source>
        <dbReference type="Pfam" id="PF00122"/>
    </source>
</evidence>
<dbReference type="InterPro" id="IPR044492">
    <property type="entry name" value="P_typ_ATPase_HD_dom"/>
</dbReference>
<dbReference type="InterPro" id="IPR001757">
    <property type="entry name" value="P_typ_ATPase"/>
</dbReference>
<dbReference type="GO" id="GO:0005524">
    <property type="term" value="F:ATP binding"/>
    <property type="evidence" value="ECO:0007669"/>
    <property type="project" value="UniProtKB-KW"/>
</dbReference>
<organism evidence="18 19">
    <name type="scientific">Fluviibacter phosphoraccumulans</name>
    <dbReference type="NCBI Taxonomy" id="1751046"/>
    <lineage>
        <taxon>Bacteria</taxon>
        <taxon>Pseudomonadati</taxon>
        <taxon>Pseudomonadota</taxon>
        <taxon>Betaproteobacteria</taxon>
        <taxon>Rhodocyclales</taxon>
        <taxon>Fluviibacteraceae</taxon>
        <taxon>Fluviibacter</taxon>
    </lineage>
</organism>
<dbReference type="GO" id="GO:0046872">
    <property type="term" value="F:metal ion binding"/>
    <property type="evidence" value="ECO:0007669"/>
    <property type="project" value="UniProtKB-KW"/>
</dbReference>
<dbReference type="EC" id="7.2.2.8" evidence="2"/>
<dbReference type="InterPro" id="IPR023299">
    <property type="entry name" value="ATPase_P-typ_cyto_dom_N"/>
</dbReference>
<dbReference type="InterPro" id="IPR008250">
    <property type="entry name" value="ATPase_P-typ_transduc_dom_A_sf"/>
</dbReference>
<dbReference type="InterPro" id="IPR059000">
    <property type="entry name" value="ATPase_P-type_domA"/>
</dbReference>
<evidence type="ECO:0000256" key="8">
    <source>
        <dbReference type="ARBA" id="ARBA00022840"/>
    </source>
</evidence>
<dbReference type="PANTHER" id="PTHR42861">
    <property type="entry name" value="CALCIUM-TRANSPORTING ATPASE"/>
    <property type="match status" value="1"/>
</dbReference>
<dbReference type="Gene3D" id="3.40.50.1000">
    <property type="entry name" value="HAD superfamily/HAD-like"/>
    <property type="match status" value="1"/>
</dbReference>
<evidence type="ECO:0000256" key="2">
    <source>
        <dbReference type="ARBA" id="ARBA00012517"/>
    </source>
</evidence>
<proteinExistence type="predicted"/>
<evidence type="ECO:0000256" key="1">
    <source>
        <dbReference type="ARBA" id="ARBA00004127"/>
    </source>
</evidence>
<gene>
    <name evidence="18" type="ORF">ICHIAU1_15800</name>
</gene>
<evidence type="ECO:0000256" key="14">
    <source>
        <dbReference type="ARBA" id="ARBA00049289"/>
    </source>
</evidence>